<dbReference type="RefSeq" id="WP_310316693.1">
    <property type="nucleotide sequence ID" value="NZ_JAVDWU010000005.1"/>
</dbReference>
<dbReference type="PANTHER" id="PTHR30419:SF30">
    <property type="entry name" value="LYSR FAMILY TRANSCRIPTIONAL REGULATOR"/>
    <property type="match status" value="1"/>
</dbReference>
<evidence type="ECO:0000256" key="4">
    <source>
        <dbReference type="ARBA" id="ARBA00023163"/>
    </source>
</evidence>
<evidence type="ECO:0000313" key="7">
    <source>
        <dbReference type="Proteomes" id="UP001265700"/>
    </source>
</evidence>
<sequence>MPINLSTRELRAFVSLAEQRNFTRAAAQCHLSQPAFSALIGGLEQGLGARLFHRTTRHVELTAEGAAFLGAAENLLRDAEAAAEDVRDHVARRRGRASVAVLPSLAAGWLPPLLATFHRDHPAIELDVADVLSEQCIERVRNGQADFALASTRLDAPELRTEGFCTDDFHVVFPVGHALDRGTRAVPLKALASFPFIQLARSSSVRQYLDAAIYPARLRTLLELDQLSTVAGMVAQGLGITVVPALTLFHFQSERLHTRRVRAEGLTRQVFLVRRADRTLSSAAQALYERVMLHRPR</sequence>
<dbReference type="PRINTS" id="PR00039">
    <property type="entry name" value="HTHLYSR"/>
</dbReference>
<evidence type="ECO:0000256" key="3">
    <source>
        <dbReference type="ARBA" id="ARBA00023125"/>
    </source>
</evidence>
<keyword evidence="4" id="KW-0804">Transcription</keyword>
<dbReference type="SUPFAM" id="SSF46785">
    <property type="entry name" value="Winged helix' DNA-binding domain"/>
    <property type="match status" value="1"/>
</dbReference>
<dbReference type="GO" id="GO:0003677">
    <property type="term" value="F:DNA binding"/>
    <property type="evidence" value="ECO:0007669"/>
    <property type="project" value="UniProtKB-KW"/>
</dbReference>
<dbReference type="InterPro" id="IPR036390">
    <property type="entry name" value="WH_DNA-bd_sf"/>
</dbReference>
<dbReference type="InterPro" id="IPR036388">
    <property type="entry name" value="WH-like_DNA-bd_sf"/>
</dbReference>
<keyword evidence="7" id="KW-1185">Reference proteome</keyword>
<dbReference type="InterPro" id="IPR050950">
    <property type="entry name" value="HTH-type_LysR_regulators"/>
</dbReference>
<dbReference type="PROSITE" id="PS50931">
    <property type="entry name" value="HTH_LYSR"/>
    <property type="match status" value="1"/>
</dbReference>
<protein>
    <submittedName>
        <fullName evidence="6">DNA-binding transcriptional LysR family regulator</fullName>
    </submittedName>
</protein>
<evidence type="ECO:0000313" key="6">
    <source>
        <dbReference type="EMBL" id="MDR7150712.1"/>
    </source>
</evidence>
<dbReference type="CDD" id="cd08440">
    <property type="entry name" value="PBP2_LTTR_like_4"/>
    <property type="match status" value="1"/>
</dbReference>
<evidence type="ECO:0000259" key="5">
    <source>
        <dbReference type="PROSITE" id="PS50931"/>
    </source>
</evidence>
<feature type="domain" description="HTH lysR-type" evidence="5">
    <location>
        <begin position="5"/>
        <end position="62"/>
    </location>
</feature>
<dbReference type="EMBL" id="JAVDWU010000005">
    <property type="protein sequence ID" value="MDR7150712.1"/>
    <property type="molecule type" value="Genomic_DNA"/>
</dbReference>
<dbReference type="InterPro" id="IPR005119">
    <property type="entry name" value="LysR_subst-bd"/>
</dbReference>
<comment type="similarity">
    <text evidence="1">Belongs to the LysR transcriptional regulatory family.</text>
</comment>
<dbReference type="Gene3D" id="3.40.190.290">
    <property type="match status" value="1"/>
</dbReference>
<organism evidence="6 7">
    <name type="scientific">Hydrogenophaga palleronii</name>
    <dbReference type="NCBI Taxonomy" id="65655"/>
    <lineage>
        <taxon>Bacteria</taxon>
        <taxon>Pseudomonadati</taxon>
        <taxon>Pseudomonadota</taxon>
        <taxon>Betaproteobacteria</taxon>
        <taxon>Burkholderiales</taxon>
        <taxon>Comamonadaceae</taxon>
        <taxon>Hydrogenophaga</taxon>
    </lineage>
</organism>
<evidence type="ECO:0000256" key="1">
    <source>
        <dbReference type="ARBA" id="ARBA00009437"/>
    </source>
</evidence>
<dbReference type="SUPFAM" id="SSF53850">
    <property type="entry name" value="Periplasmic binding protein-like II"/>
    <property type="match status" value="1"/>
</dbReference>
<comment type="caution">
    <text evidence="6">The sequence shown here is derived from an EMBL/GenBank/DDBJ whole genome shotgun (WGS) entry which is preliminary data.</text>
</comment>
<reference evidence="6 7" key="1">
    <citation type="submission" date="2023-07" db="EMBL/GenBank/DDBJ databases">
        <title>Sorghum-associated microbial communities from plants grown in Nebraska, USA.</title>
        <authorList>
            <person name="Schachtman D."/>
        </authorList>
    </citation>
    <scope>NUCLEOTIDE SEQUENCE [LARGE SCALE GENOMIC DNA]</scope>
    <source>
        <strain evidence="6 7">4249</strain>
    </source>
</reference>
<dbReference type="Pfam" id="PF00126">
    <property type="entry name" value="HTH_1"/>
    <property type="match status" value="1"/>
</dbReference>
<accession>A0ABU1WNU3</accession>
<name>A0ABU1WNU3_9BURK</name>
<evidence type="ECO:0000256" key="2">
    <source>
        <dbReference type="ARBA" id="ARBA00023015"/>
    </source>
</evidence>
<dbReference type="PANTHER" id="PTHR30419">
    <property type="entry name" value="HTH-TYPE TRANSCRIPTIONAL REGULATOR YBHD"/>
    <property type="match status" value="1"/>
</dbReference>
<dbReference type="Pfam" id="PF03466">
    <property type="entry name" value="LysR_substrate"/>
    <property type="match status" value="1"/>
</dbReference>
<keyword evidence="3 6" id="KW-0238">DNA-binding</keyword>
<dbReference type="Proteomes" id="UP001265700">
    <property type="component" value="Unassembled WGS sequence"/>
</dbReference>
<keyword evidence="2" id="KW-0805">Transcription regulation</keyword>
<proteinExistence type="inferred from homology"/>
<dbReference type="Gene3D" id="1.10.10.10">
    <property type="entry name" value="Winged helix-like DNA-binding domain superfamily/Winged helix DNA-binding domain"/>
    <property type="match status" value="1"/>
</dbReference>
<gene>
    <name evidence="6" type="ORF">J2W49_002675</name>
</gene>
<dbReference type="InterPro" id="IPR000847">
    <property type="entry name" value="LysR_HTH_N"/>
</dbReference>